<evidence type="ECO:0000313" key="5">
    <source>
        <dbReference type="EMBL" id="BAY86140.1"/>
    </source>
</evidence>
<evidence type="ECO:0000256" key="3">
    <source>
        <dbReference type="ARBA" id="ARBA00023163"/>
    </source>
</evidence>
<protein>
    <submittedName>
        <fullName evidence="5">Transcriptional regulator</fullName>
    </submittedName>
</protein>
<dbReference type="OrthoDB" id="7544370at2"/>
<evidence type="ECO:0000256" key="2">
    <source>
        <dbReference type="ARBA" id="ARBA00023125"/>
    </source>
</evidence>
<reference evidence="5 6" key="1">
    <citation type="submission" date="2017-06" db="EMBL/GenBank/DDBJ databases">
        <title>Genome sequencing of cyanobaciteial culture collection at National Institute for Environmental Studies (NIES).</title>
        <authorList>
            <person name="Hirose Y."/>
            <person name="Shimura Y."/>
            <person name="Fujisawa T."/>
            <person name="Nakamura Y."/>
            <person name="Kawachi M."/>
        </authorList>
    </citation>
    <scope>NUCLEOTIDE SEQUENCE [LARGE SCALE GENOMIC DNA]</scope>
    <source>
        <strain evidence="5 6">NIES-267</strain>
    </source>
</reference>
<dbReference type="AlphaFoldDB" id="A0A1Z4LY59"/>
<dbReference type="PROSITE" id="PS01124">
    <property type="entry name" value="HTH_ARAC_FAMILY_2"/>
    <property type="match status" value="1"/>
</dbReference>
<dbReference type="GO" id="GO:0043565">
    <property type="term" value="F:sequence-specific DNA binding"/>
    <property type="evidence" value="ECO:0007669"/>
    <property type="project" value="InterPro"/>
</dbReference>
<sequence>MTITITVEDYEELLEENLQNNKSNPALEISEDLYEIPKQLGKGYKRTIEIRPELSLYIFDEEYHRDISVQIPVNHHPLQFGALASGMYTDTYGRVGGGNTFIAGAGIQRKLDIFYRQSQRVIGIYIEMTPEYLENLVPGSNGETAPELKFLNKGNDWQTLIYPQTTPAIQGVVQQIIDCPYQGITKRMYLQAKILELIALQLAPFLAEQGKQQASVRLKAATITRIHSAREILLSSLENPPSLLELAQMVGVSQTTLKRGFKELFGTTVFGYLTDKRMIQAEKLLRQNNSSVAEVANLVGYSHLGHFSTAFKKRYGITPSQCFLGKKVFSG</sequence>
<evidence type="ECO:0000256" key="1">
    <source>
        <dbReference type="ARBA" id="ARBA00023015"/>
    </source>
</evidence>
<dbReference type="SUPFAM" id="SSF46689">
    <property type="entry name" value="Homeodomain-like"/>
    <property type="match status" value="2"/>
</dbReference>
<evidence type="ECO:0000259" key="4">
    <source>
        <dbReference type="PROSITE" id="PS01124"/>
    </source>
</evidence>
<dbReference type="InterPro" id="IPR053142">
    <property type="entry name" value="PchR_regulatory_protein"/>
</dbReference>
<dbReference type="InterPro" id="IPR020449">
    <property type="entry name" value="Tscrpt_reg_AraC-type_HTH"/>
</dbReference>
<dbReference type="InterPro" id="IPR018060">
    <property type="entry name" value="HTH_AraC"/>
</dbReference>
<keyword evidence="3" id="KW-0804">Transcription</keyword>
<dbReference type="PANTHER" id="PTHR47893:SF1">
    <property type="entry name" value="REGULATORY PROTEIN PCHR"/>
    <property type="match status" value="1"/>
</dbReference>
<gene>
    <name evidence="5" type="ORF">NIES267_56460</name>
</gene>
<keyword evidence="2" id="KW-0238">DNA-binding</keyword>
<dbReference type="Proteomes" id="UP000218418">
    <property type="component" value="Chromosome"/>
</dbReference>
<dbReference type="Gene3D" id="1.10.10.60">
    <property type="entry name" value="Homeodomain-like"/>
    <property type="match status" value="2"/>
</dbReference>
<dbReference type="InterPro" id="IPR009057">
    <property type="entry name" value="Homeodomain-like_sf"/>
</dbReference>
<name>A0A1Z4LY59_9CYAN</name>
<evidence type="ECO:0000313" key="6">
    <source>
        <dbReference type="Proteomes" id="UP000218418"/>
    </source>
</evidence>
<dbReference type="InterPro" id="IPR018062">
    <property type="entry name" value="HTH_AraC-typ_CS"/>
</dbReference>
<dbReference type="PROSITE" id="PS00041">
    <property type="entry name" value="HTH_ARAC_FAMILY_1"/>
    <property type="match status" value="1"/>
</dbReference>
<dbReference type="GO" id="GO:0003700">
    <property type="term" value="F:DNA-binding transcription factor activity"/>
    <property type="evidence" value="ECO:0007669"/>
    <property type="project" value="InterPro"/>
</dbReference>
<organism evidence="5 6">
    <name type="scientific">Calothrix parasitica NIES-267</name>
    <dbReference type="NCBI Taxonomy" id="1973488"/>
    <lineage>
        <taxon>Bacteria</taxon>
        <taxon>Bacillati</taxon>
        <taxon>Cyanobacteriota</taxon>
        <taxon>Cyanophyceae</taxon>
        <taxon>Nostocales</taxon>
        <taxon>Calotrichaceae</taxon>
        <taxon>Calothrix</taxon>
    </lineage>
</organism>
<dbReference type="PANTHER" id="PTHR47893">
    <property type="entry name" value="REGULATORY PROTEIN PCHR"/>
    <property type="match status" value="1"/>
</dbReference>
<keyword evidence="6" id="KW-1185">Reference proteome</keyword>
<dbReference type="PRINTS" id="PR00032">
    <property type="entry name" value="HTHARAC"/>
</dbReference>
<dbReference type="EMBL" id="AP018227">
    <property type="protein sequence ID" value="BAY86140.1"/>
    <property type="molecule type" value="Genomic_DNA"/>
</dbReference>
<dbReference type="Pfam" id="PF12833">
    <property type="entry name" value="HTH_18"/>
    <property type="match status" value="1"/>
</dbReference>
<feature type="domain" description="HTH araC/xylS-type" evidence="4">
    <location>
        <begin position="227"/>
        <end position="325"/>
    </location>
</feature>
<keyword evidence="1" id="KW-0805">Transcription regulation</keyword>
<dbReference type="SMART" id="SM00342">
    <property type="entry name" value="HTH_ARAC"/>
    <property type="match status" value="1"/>
</dbReference>
<proteinExistence type="predicted"/>
<accession>A0A1Z4LY59</accession>